<feature type="domain" description="Rhodanese" evidence="1">
    <location>
        <begin position="29"/>
        <end position="112"/>
    </location>
</feature>
<dbReference type="InterPro" id="IPR036873">
    <property type="entry name" value="Rhodanese-like_dom_sf"/>
</dbReference>
<evidence type="ECO:0000313" key="3">
    <source>
        <dbReference type="Proteomes" id="UP001520878"/>
    </source>
</evidence>
<dbReference type="PANTHER" id="PTHR43031:SF7">
    <property type="entry name" value="NITRIC OXIDE REDUCTASE FLRD-NAD(+) REDUCTASE"/>
    <property type="match status" value="1"/>
</dbReference>
<dbReference type="Gene3D" id="3.40.250.10">
    <property type="entry name" value="Rhodanese-like domain"/>
    <property type="match status" value="1"/>
</dbReference>
<dbReference type="SUPFAM" id="SSF52821">
    <property type="entry name" value="Rhodanese/Cell cycle control phosphatase"/>
    <property type="match status" value="1"/>
</dbReference>
<dbReference type="InterPro" id="IPR050229">
    <property type="entry name" value="GlpE_sulfurtransferase"/>
</dbReference>
<gene>
    <name evidence="2" type="ORF">LJ739_17760</name>
</gene>
<keyword evidence="3" id="KW-1185">Reference proteome</keyword>
<evidence type="ECO:0000259" key="1">
    <source>
        <dbReference type="PROSITE" id="PS50206"/>
    </source>
</evidence>
<accession>A0ABS8GFZ6</accession>
<evidence type="ECO:0000313" key="2">
    <source>
        <dbReference type="EMBL" id="MCC2618106.1"/>
    </source>
</evidence>
<dbReference type="RefSeq" id="WP_229162656.1">
    <property type="nucleotide sequence ID" value="NZ_JAJEWP010000007.1"/>
</dbReference>
<dbReference type="CDD" id="cd00158">
    <property type="entry name" value="RHOD"/>
    <property type="match status" value="1"/>
</dbReference>
<dbReference type="Pfam" id="PF00581">
    <property type="entry name" value="Rhodanese"/>
    <property type="match status" value="1"/>
</dbReference>
<protein>
    <submittedName>
        <fullName evidence="2">Rhodanese-like domain-containing protein</fullName>
    </submittedName>
</protein>
<dbReference type="PROSITE" id="PS50206">
    <property type="entry name" value="RHODANESE_3"/>
    <property type="match status" value="1"/>
</dbReference>
<dbReference type="SMART" id="SM00450">
    <property type="entry name" value="RHOD"/>
    <property type="match status" value="1"/>
</dbReference>
<comment type="caution">
    <text evidence="2">The sequence shown here is derived from an EMBL/GenBank/DDBJ whole genome shotgun (WGS) entry which is preliminary data.</text>
</comment>
<sequence length="114" mass="12469">MLKTIPELMQEVSPHVRCVEGAVGAAERAQNNGLLVDVRETSEHLAKPVAGAINMPRGVVEMKMLELEKDPARPIYLHCASAVRARLAAEQLQRIGYTNVTVLTCGVDTLQQCF</sequence>
<proteinExistence type="predicted"/>
<reference evidence="2 3" key="1">
    <citation type="submission" date="2021-10" db="EMBL/GenBank/DDBJ databases">
        <title>Draft genome of Aestuariibacter halophilus JC2043.</title>
        <authorList>
            <person name="Emsley S.A."/>
            <person name="Pfannmuller K.M."/>
            <person name="Ushijima B."/>
            <person name="Saw J.H."/>
            <person name="Videau P."/>
        </authorList>
    </citation>
    <scope>NUCLEOTIDE SEQUENCE [LARGE SCALE GENOMIC DNA]</scope>
    <source>
        <strain evidence="2 3">JC2043</strain>
    </source>
</reference>
<dbReference type="Proteomes" id="UP001520878">
    <property type="component" value="Unassembled WGS sequence"/>
</dbReference>
<organism evidence="2 3">
    <name type="scientific">Fluctibacter halophilus</name>
    <dbReference type="NCBI Taxonomy" id="226011"/>
    <lineage>
        <taxon>Bacteria</taxon>
        <taxon>Pseudomonadati</taxon>
        <taxon>Pseudomonadota</taxon>
        <taxon>Gammaproteobacteria</taxon>
        <taxon>Alteromonadales</taxon>
        <taxon>Alteromonadaceae</taxon>
        <taxon>Fluctibacter</taxon>
    </lineage>
</organism>
<dbReference type="EMBL" id="JAJEWP010000007">
    <property type="protein sequence ID" value="MCC2618106.1"/>
    <property type="molecule type" value="Genomic_DNA"/>
</dbReference>
<dbReference type="PANTHER" id="PTHR43031">
    <property type="entry name" value="FAD-DEPENDENT OXIDOREDUCTASE"/>
    <property type="match status" value="1"/>
</dbReference>
<name>A0ABS8GFZ6_9ALTE</name>
<dbReference type="InterPro" id="IPR001763">
    <property type="entry name" value="Rhodanese-like_dom"/>
</dbReference>